<dbReference type="Proteomes" id="UP000198211">
    <property type="component" value="Unassembled WGS sequence"/>
</dbReference>
<dbReference type="AlphaFoldDB" id="A0A225WLT4"/>
<evidence type="ECO:0000313" key="2">
    <source>
        <dbReference type="Proteomes" id="UP000198211"/>
    </source>
</evidence>
<accession>A0A225WLT4</accession>
<comment type="caution">
    <text evidence="1">The sequence shown here is derived from an EMBL/GenBank/DDBJ whole genome shotgun (WGS) entry which is preliminary data.</text>
</comment>
<dbReference type="EMBL" id="NBNE01000661">
    <property type="protein sequence ID" value="OWZ17977.1"/>
    <property type="molecule type" value="Genomic_DNA"/>
</dbReference>
<gene>
    <name evidence="1" type="ORF">PHMEG_0008006</name>
</gene>
<protein>
    <submittedName>
        <fullName evidence="1">Uncharacterized protein</fullName>
    </submittedName>
</protein>
<sequence>MECAEDEGESVSMSDENHNGLNVLFAMPALPLRQTAVVLCNWKGCKKIDKVSGGGDICRCERQGCERVVHKACSTSMLAQFCADSAFSKTPCGKRCYNALMKQPRSSTTQVKKRVPWHNDGPTPDISSISILIDWLTEGNNYSRYRGGDAESGETKTTIAGEIASRI</sequence>
<reference evidence="2" key="1">
    <citation type="submission" date="2017-03" db="EMBL/GenBank/DDBJ databases">
        <title>Phytopthora megakarya and P. palmivora, two closely related causual agents of cacao black pod achieved similar genome size and gene model numbers by different mechanisms.</title>
        <authorList>
            <person name="Ali S."/>
            <person name="Shao J."/>
            <person name="Larry D.J."/>
            <person name="Kronmiller B."/>
            <person name="Shen D."/>
            <person name="Strem M.D."/>
            <person name="Melnick R.L."/>
            <person name="Guiltinan M.J."/>
            <person name="Tyler B.M."/>
            <person name="Meinhardt L.W."/>
            <person name="Bailey B.A."/>
        </authorList>
    </citation>
    <scope>NUCLEOTIDE SEQUENCE [LARGE SCALE GENOMIC DNA]</scope>
    <source>
        <strain evidence="2">zdho120</strain>
    </source>
</reference>
<name>A0A225WLT4_9STRA</name>
<evidence type="ECO:0000313" key="1">
    <source>
        <dbReference type="EMBL" id="OWZ17977.1"/>
    </source>
</evidence>
<dbReference type="OrthoDB" id="99690at2759"/>
<proteinExistence type="predicted"/>
<organism evidence="1 2">
    <name type="scientific">Phytophthora megakarya</name>
    <dbReference type="NCBI Taxonomy" id="4795"/>
    <lineage>
        <taxon>Eukaryota</taxon>
        <taxon>Sar</taxon>
        <taxon>Stramenopiles</taxon>
        <taxon>Oomycota</taxon>
        <taxon>Peronosporomycetes</taxon>
        <taxon>Peronosporales</taxon>
        <taxon>Peronosporaceae</taxon>
        <taxon>Phytophthora</taxon>
    </lineage>
</organism>
<keyword evidence="2" id="KW-1185">Reference proteome</keyword>